<dbReference type="Proteomes" id="UP001601992">
    <property type="component" value="Unassembled WGS sequence"/>
</dbReference>
<evidence type="ECO:0000256" key="1">
    <source>
        <dbReference type="SAM" id="MobiDB-lite"/>
    </source>
</evidence>
<comment type="caution">
    <text evidence="2">The sequence shown here is derived from an EMBL/GenBank/DDBJ whole genome shotgun (WGS) entry which is preliminary data.</text>
</comment>
<protein>
    <submittedName>
        <fullName evidence="2">Uncharacterized protein</fullName>
    </submittedName>
</protein>
<organism evidence="2 3">
    <name type="scientific">Nocardia jiangxiensis</name>
    <dbReference type="NCBI Taxonomy" id="282685"/>
    <lineage>
        <taxon>Bacteria</taxon>
        <taxon>Bacillati</taxon>
        <taxon>Actinomycetota</taxon>
        <taxon>Actinomycetes</taxon>
        <taxon>Mycobacteriales</taxon>
        <taxon>Nocardiaceae</taxon>
        <taxon>Nocardia</taxon>
    </lineage>
</organism>
<keyword evidence="3" id="KW-1185">Reference proteome</keyword>
<dbReference type="RefSeq" id="WP_051192520.1">
    <property type="nucleotide sequence ID" value="NZ_JBIAQY010000003.1"/>
</dbReference>
<feature type="compositionally biased region" description="Polar residues" evidence="1">
    <location>
        <begin position="133"/>
        <end position="155"/>
    </location>
</feature>
<sequence length="244" mass="24363">MPRRRVHAGIILVGFVIASGLAMACLIFAALSVGGHHVNAADASASQTSVPTTAATTTTTKASHASKTAVAKTPGTAKSTTIPPLPPLAAASSAAPTPTSAAPTNNGANQRDAADPVSAGDCVAGVGSDGSLTKTSCGSSNSSYRVNSKASSSGQCPADSDRSVSQTLPGGAKDTLCLDTDWEVGRCMAVSGNTATPADCADAAPGTMRVQAINRNTADVNTCTDANHGVVYKQRKFVVCLAQM</sequence>
<dbReference type="PROSITE" id="PS51257">
    <property type="entry name" value="PROKAR_LIPOPROTEIN"/>
    <property type="match status" value="1"/>
</dbReference>
<name>A0ABW6RVM6_9NOCA</name>
<evidence type="ECO:0000313" key="2">
    <source>
        <dbReference type="EMBL" id="MFF3568075.1"/>
    </source>
</evidence>
<evidence type="ECO:0000313" key="3">
    <source>
        <dbReference type="Proteomes" id="UP001601992"/>
    </source>
</evidence>
<reference evidence="2 3" key="1">
    <citation type="submission" date="2024-10" db="EMBL/GenBank/DDBJ databases">
        <title>The Natural Products Discovery Center: Release of the First 8490 Sequenced Strains for Exploring Actinobacteria Biosynthetic Diversity.</title>
        <authorList>
            <person name="Kalkreuter E."/>
            <person name="Kautsar S.A."/>
            <person name="Yang D."/>
            <person name="Bader C.D."/>
            <person name="Teijaro C.N."/>
            <person name="Fluegel L."/>
            <person name="Davis C.M."/>
            <person name="Simpson J.R."/>
            <person name="Lauterbach L."/>
            <person name="Steele A.D."/>
            <person name="Gui C."/>
            <person name="Meng S."/>
            <person name="Li G."/>
            <person name="Viehrig K."/>
            <person name="Ye F."/>
            <person name="Su P."/>
            <person name="Kiefer A.F."/>
            <person name="Nichols A."/>
            <person name="Cepeda A.J."/>
            <person name="Yan W."/>
            <person name="Fan B."/>
            <person name="Jiang Y."/>
            <person name="Adhikari A."/>
            <person name="Zheng C.-J."/>
            <person name="Schuster L."/>
            <person name="Cowan T.M."/>
            <person name="Smanski M.J."/>
            <person name="Chevrette M.G."/>
            <person name="De Carvalho L.P.S."/>
            <person name="Shen B."/>
        </authorList>
    </citation>
    <scope>NUCLEOTIDE SEQUENCE [LARGE SCALE GENOMIC DNA]</scope>
    <source>
        <strain evidence="2 3">NPDC002593</strain>
    </source>
</reference>
<gene>
    <name evidence="2" type="ORF">ACFYXQ_09885</name>
</gene>
<feature type="region of interest" description="Disordered" evidence="1">
    <location>
        <begin position="43"/>
        <end position="117"/>
    </location>
</feature>
<dbReference type="EMBL" id="JBIAQY010000003">
    <property type="protein sequence ID" value="MFF3568075.1"/>
    <property type="molecule type" value="Genomic_DNA"/>
</dbReference>
<feature type="compositionally biased region" description="Low complexity" evidence="1">
    <location>
        <begin position="88"/>
        <end position="104"/>
    </location>
</feature>
<feature type="region of interest" description="Disordered" evidence="1">
    <location>
        <begin position="133"/>
        <end position="169"/>
    </location>
</feature>
<accession>A0ABW6RVM6</accession>
<proteinExistence type="predicted"/>
<feature type="compositionally biased region" description="Low complexity" evidence="1">
    <location>
        <begin position="43"/>
        <end position="73"/>
    </location>
</feature>